<sequence length="80" mass="8531">MTILPLLTSGSMSLCPSLPPRTSVAAAMGNPQVSCSPRRCCGCISLARAPVAHHATGAPRRTTRQWQAMKSKATPSRYLH</sequence>
<evidence type="ECO:0000256" key="1">
    <source>
        <dbReference type="SAM" id="MobiDB-lite"/>
    </source>
</evidence>
<reference evidence="2" key="2">
    <citation type="journal article" date="2015" name="Data Brief">
        <title>Shoot transcriptome of the giant reed, Arundo donax.</title>
        <authorList>
            <person name="Barrero R.A."/>
            <person name="Guerrero F.D."/>
            <person name="Moolhuijzen P."/>
            <person name="Goolsby J.A."/>
            <person name="Tidwell J."/>
            <person name="Bellgard S.E."/>
            <person name="Bellgard M.I."/>
        </authorList>
    </citation>
    <scope>NUCLEOTIDE SEQUENCE</scope>
    <source>
        <tissue evidence="2">Shoot tissue taken approximately 20 cm above the soil surface</tissue>
    </source>
</reference>
<dbReference type="EMBL" id="GBRH01277230">
    <property type="protein sequence ID" value="JAD20665.1"/>
    <property type="molecule type" value="Transcribed_RNA"/>
</dbReference>
<evidence type="ECO:0000313" key="2">
    <source>
        <dbReference type="EMBL" id="JAD20665.1"/>
    </source>
</evidence>
<organism evidence="2">
    <name type="scientific">Arundo donax</name>
    <name type="common">Giant reed</name>
    <name type="synonym">Donax arundinaceus</name>
    <dbReference type="NCBI Taxonomy" id="35708"/>
    <lineage>
        <taxon>Eukaryota</taxon>
        <taxon>Viridiplantae</taxon>
        <taxon>Streptophyta</taxon>
        <taxon>Embryophyta</taxon>
        <taxon>Tracheophyta</taxon>
        <taxon>Spermatophyta</taxon>
        <taxon>Magnoliopsida</taxon>
        <taxon>Liliopsida</taxon>
        <taxon>Poales</taxon>
        <taxon>Poaceae</taxon>
        <taxon>PACMAD clade</taxon>
        <taxon>Arundinoideae</taxon>
        <taxon>Arundineae</taxon>
        <taxon>Arundo</taxon>
    </lineage>
</organism>
<accession>A0A0A8Y6G6</accession>
<name>A0A0A8Y6G6_ARUDO</name>
<feature type="region of interest" description="Disordered" evidence="1">
    <location>
        <begin position="54"/>
        <end position="80"/>
    </location>
</feature>
<reference evidence="2" key="1">
    <citation type="submission" date="2014-09" db="EMBL/GenBank/DDBJ databases">
        <authorList>
            <person name="Magalhaes I.L.F."/>
            <person name="Oliveira U."/>
            <person name="Santos F.R."/>
            <person name="Vidigal T.H.D.A."/>
            <person name="Brescovit A.D."/>
            <person name="Santos A.J."/>
        </authorList>
    </citation>
    <scope>NUCLEOTIDE SEQUENCE</scope>
    <source>
        <tissue evidence="2">Shoot tissue taken approximately 20 cm above the soil surface</tissue>
    </source>
</reference>
<dbReference type="AlphaFoldDB" id="A0A0A8Y6G6"/>
<proteinExistence type="predicted"/>
<protein>
    <submittedName>
        <fullName evidence="2">Uncharacterized protein</fullName>
    </submittedName>
</protein>